<dbReference type="AlphaFoldDB" id="A0A7C4VSV4"/>
<accession>A0A7C4VSV4</accession>
<dbReference type="EMBL" id="DSUH01000378">
    <property type="protein sequence ID" value="HGU34432.1"/>
    <property type="molecule type" value="Genomic_DNA"/>
</dbReference>
<dbReference type="InterPro" id="IPR008969">
    <property type="entry name" value="CarboxyPept-like_regulatory"/>
</dbReference>
<proteinExistence type="predicted"/>
<evidence type="ECO:0000256" key="1">
    <source>
        <dbReference type="SAM" id="MobiDB-lite"/>
    </source>
</evidence>
<name>A0A7C4VSV4_9BACT</name>
<comment type="caution">
    <text evidence="2">The sequence shown here is derived from an EMBL/GenBank/DDBJ whole genome shotgun (WGS) entry which is preliminary data.</text>
</comment>
<reference evidence="2" key="1">
    <citation type="journal article" date="2020" name="mSystems">
        <title>Genome- and Community-Level Interaction Insights into Carbon Utilization and Element Cycling Functions of Hydrothermarchaeota in Hydrothermal Sediment.</title>
        <authorList>
            <person name="Zhou Z."/>
            <person name="Liu Y."/>
            <person name="Xu W."/>
            <person name="Pan J."/>
            <person name="Luo Z.H."/>
            <person name="Li M."/>
        </authorList>
    </citation>
    <scope>NUCLEOTIDE SEQUENCE [LARGE SCALE GENOMIC DNA]</scope>
    <source>
        <strain evidence="2">SpSt-477</strain>
    </source>
</reference>
<feature type="region of interest" description="Disordered" evidence="1">
    <location>
        <begin position="790"/>
        <end position="814"/>
    </location>
</feature>
<keyword evidence="2" id="KW-0645">Protease</keyword>
<dbReference type="SUPFAM" id="SSF49464">
    <property type="entry name" value="Carboxypeptidase regulatory domain-like"/>
    <property type="match status" value="1"/>
</dbReference>
<keyword evidence="2" id="KW-0121">Carboxypeptidase</keyword>
<dbReference type="Gene3D" id="2.60.40.1120">
    <property type="entry name" value="Carboxypeptidase-like, regulatory domain"/>
    <property type="match status" value="3"/>
</dbReference>
<gene>
    <name evidence="2" type="ORF">ENS29_16530</name>
</gene>
<keyword evidence="2" id="KW-0378">Hydrolase</keyword>
<evidence type="ECO:0000313" key="2">
    <source>
        <dbReference type="EMBL" id="HGU34432.1"/>
    </source>
</evidence>
<protein>
    <submittedName>
        <fullName evidence="2">Carboxypeptidase regulatory-like domain-containing protein</fullName>
    </submittedName>
</protein>
<dbReference type="GO" id="GO:0004180">
    <property type="term" value="F:carboxypeptidase activity"/>
    <property type="evidence" value="ECO:0007669"/>
    <property type="project" value="UniProtKB-KW"/>
</dbReference>
<sequence>MKKVQRIWPILFLLITTFASFISLSSFAGQKKNRFIKHHSSNAYISRSNHSLERKASYVQRRDLNGSISGTVMDSLGHPITGKKIWIIAFQGDPCGDKTWVQDSHIDMETGNYSISLPPGDYFIQSYSDENYISEWYSILESTPSCDEAQSIQVIAKQESANKNFRLDPGAIISGVIYETDGTTPIIEKNITIDAFMGDPCGSWQWSKGIRINSDGTYSVQGLPSGNYFLQASTSDENFITEWWGYPKSTQDCSNAQSTAVTAGETSTGHDFQLDPGAIISGTVYQSDGTTPMMEQEIWVIAVQGDPCESNQKIKFALIDMLDGTYSIKGLPSGTYYLESYTEENFIREWWAPFQSTQTCSEAQAIAVSTNQEYTDKNFQLDPGAVISGRVYEGDGITPITDKYIWVDAITTDPCEGWQSVGWARINSDGTYSIKGLPLGNYYINADSYENYVAEWWADPISTPFCSSAQSIPITAYQEYPNKNFQLDIGATISGTVFESNGETPITGKYIRISVVQGDGACETTKWIDATVIDTTNGTYFFRKLAPGYYWLVSETMENYLSEWWAASGSTPSCSSAESIEVTAGQAYDNRNFQLDPAFNYYLHGAINFPENPGMAYQMIGIPIIPWDSDDIFSVLSNFFGSEANPSTWRLFKDDPSGNGYIEITQTGIDSIDYGKAWWIIASDDKWISFPGEGFSGKSFYIRVPGGYTMISNPFFNKKIDWQKIAFDPDNQYLGCYSTAFTWNSDSGNYESLVTIPPNKGIWVFTENSGELTIPKNAIIEEADSTFVSSTSKKVKTPANQSPRKAPPPPLSPGARLTLLSPNGGETYKHGKTIQIQWKEVGINPEGFSGGVNLFVSLDGGNHFKLIAKNVRGNGLFNWRIPRRMTSDQCIIRVSSVLYPVLYDVSDGTFMVQ</sequence>
<organism evidence="2">
    <name type="scientific">Desulfatirhabdium butyrativorans</name>
    <dbReference type="NCBI Taxonomy" id="340467"/>
    <lineage>
        <taxon>Bacteria</taxon>
        <taxon>Pseudomonadati</taxon>
        <taxon>Thermodesulfobacteriota</taxon>
        <taxon>Desulfobacteria</taxon>
        <taxon>Desulfobacterales</taxon>
        <taxon>Desulfatirhabdiaceae</taxon>
        <taxon>Desulfatirhabdium</taxon>
    </lineage>
</organism>